<dbReference type="NCBIfam" id="TIGR00401">
    <property type="entry name" value="msrA"/>
    <property type="match status" value="1"/>
</dbReference>
<dbReference type="EMBL" id="UOEL01000058">
    <property type="protein sequence ID" value="VAW11286.1"/>
    <property type="molecule type" value="Genomic_DNA"/>
</dbReference>
<dbReference type="EC" id="1.8.4.11" evidence="1"/>
<sequence length="182" mass="20142">MAAKKLKIATMGGGCFWCTEAVFQEIKGVHEIVTGYSGGNALGKPTYKEVCSGLTGHAEVIQLSFDSELISYSDILTVFMTSHDPTTLNRQGGDTGTQYRSVIYFHNEGQREVAEAVVKEVFAYYENPIVTEISSLGVFYAAEDHHQNYYTNNKSQGYCSAVITPKLAKLRKMHADKLKIPK</sequence>
<protein>
    <recommendedName>
        <fullName evidence="1">peptide-methionine (S)-S-oxide reductase</fullName>
        <ecNumber evidence="1">1.8.4.11</ecNumber>
    </recommendedName>
</protein>
<dbReference type="AlphaFoldDB" id="A0A3B0TW14"/>
<evidence type="ECO:0000313" key="4">
    <source>
        <dbReference type="EMBL" id="VAW11286.1"/>
    </source>
</evidence>
<dbReference type="SUPFAM" id="SSF55068">
    <property type="entry name" value="Peptide methionine sulfoxide reductase"/>
    <property type="match status" value="1"/>
</dbReference>
<name>A0A3B0TW14_9ZZZZ</name>
<evidence type="ECO:0000259" key="3">
    <source>
        <dbReference type="Pfam" id="PF01625"/>
    </source>
</evidence>
<proteinExistence type="inferred from homology"/>
<evidence type="ECO:0000256" key="1">
    <source>
        <dbReference type="ARBA" id="ARBA00012502"/>
    </source>
</evidence>
<reference evidence="4" key="1">
    <citation type="submission" date="2018-06" db="EMBL/GenBank/DDBJ databases">
        <authorList>
            <person name="Zhirakovskaya E."/>
        </authorList>
    </citation>
    <scope>NUCLEOTIDE SEQUENCE</scope>
</reference>
<dbReference type="HAMAP" id="MF_01401">
    <property type="entry name" value="MsrA"/>
    <property type="match status" value="1"/>
</dbReference>
<dbReference type="GO" id="GO:0008113">
    <property type="term" value="F:peptide-methionine (S)-S-oxide reductase activity"/>
    <property type="evidence" value="ECO:0007669"/>
    <property type="project" value="UniProtKB-EC"/>
</dbReference>
<dbReference type="InterPro" id="IPR002569">
    <property type="entry name" value="Met_Sox_Rdtase_MsrA_dom"/>
</dbReference>
<evidence type="ECO:0000256" key="2">
    <source>
        <dbReference type="ARBA" id="ARBA00023002"/>
    </source>
</evidence>
<dbReference type="Gene3D" id="3.30.1060.10">
    <property type="entry name" value="Peptide methionine sulphoxide reductase MsrA"/>
    <property type="match status" value="1"/>
</dbReference>
<organism evidence="4">
    <name type="scientific">hydrothermal vent metagenome</name>
    <dbReference type="NCBI Taxonomy" id="652676"/>
    <lineage>
        <taxon>unclassified sequences</taxon>
        <taxon>metagenomes</taxon>
        <taxon>ecological metagenomes</taxon>
    </lineage>
</organism>
<dbReference type="PANTHER" id="PTHR43774">
    <property type="entry name" value="PEPTIDE METHIONINE SULFOXIDE REDUCTASE"/>
    <property type="match status" value="1"/>
</dbReference>
<gene>
    <name evidence="4" type="ORF">MNBD_BACTEROID03-261</name>
</gene>
<feature type="domain" description="Peptide methionine sulphoxide reductase MsrA" evidence="3">
    <location>
        <begin position="9"/>
        <end position="159"/>
    </location>
</feature>
<accession>A0A3B0TW14</accession>
<keyword evidence="2 4" id="KW-0560">Oxidoreductase</keyword>
<dbReference type="InterPro" id="IPR036509">
    <property type="entry name" value="Met_Sox_Rdtase_MsrA_sf"/>
</dbReference>
<dbReference type="Pfam" id="PF01625">
    <property type="entry name" value="PMSR"/>
    <property type="match status" value="1"/>
</dbReference>
<dbReference type="PANTHER" id="PTHR43774:SF1">
    <property type="entry name" value="PEPTIDE METHIONINE SULFOXIDE REDUCTASE MSRA 2"/>
    <property type="match status" value="1"/>
</dbReference>